<feature type="active site" description="Charge relay system" evidence="2">
    <location>
        <position position="422"/>
    </location>
</feature>
<dbReference type="Gene3D" id="3.40.50.1820">
    <property type="entry name" value="alpha/beta hydrolase"/>
    <property type="match status" value="1"/>
</dbReference>
<dbReference type="Proteomes" id="UP001075354">
    <property type="component" value="Chromosome 8"/>
</dbReference>
<dbReference type="GO" id="GO:0006629">
    <property type="term" value="P:lipid metabolic process"/>
    <property type="evidence" value="ECO:0007669"/>
    <property type="project" value="InterPro"/>
</dbReference>
<gene>
    <name evidence="5" type="ORF">ONE63_010359</name>
</gene>
<evidence type="ECO:0000313" key="5">
    <source>
        <dbReference type="EMBL" id="KAJ1525554.1"/>
    </source>
</evidence>
<dbReference type="EMBL" id="JAPTSV010000008">
    <property type="protein sequence ID" value="KAJ1525554.1"/>
    <property type="molecule type" value="Genomic_DNA"/>
</dbReference>
<accession>A0AAV7XLQ7</accession>
<evidence type="ECO:0000256" key="3">
    <source>
        <dbReference type="SAM" id="SignalP"/>
    </source>
</evidence>
<dbReference type="Pfam" id="PF04083">
    <property type="entry name" value="Abhydro_lipase"/>
    <property type="match status" value="1"/>
</dbReference>
<dbReference type="PANTHER" id="PTHR11005">
    <property type="entry name" value="LYSOSOMAL ACID LIPASE-RELATED"/>
    <property type="match status" value="1"/>
</dbReference>
<organism evidence="5 6">
    <name type="scientific">Megalurothrips usitatus</name>
    <name type="common">bean blossom thrips</name>
    <dbReference type="NCBI Taxonomy" id="439358"/>
    <lineage>
        <taxon>Eukaryota</taxon>
        <taxon>Metazoa</taxon>
        <taxon>Ecdysozoa</taxon>
        <taxon>Arthropoda</taxon>
        <taxon>Hexapoda</taxon>
        <taxon>Insecta</taxon>
        <taxon>Pterygota</taxon>
        <taxon>Neoptera</taxon>
        <taxon>Paraneoptera</taxon>
        <taxon>Thysanoptera</taxon>
        <taxon>Terebrantia</taxon>
        <taxon>Thripoidea</taxon>
        <taxon>Thripidae</taxon>
        <taxon>Megalurothrips</taxon>
    </lineage>
</organism>
<comment type="caution">
    <text evidence="5">The sequence shown here is derived from an EMBL/GenBank/DDBJ whole genome shotgun (WGS) entry which is preliminary data.</text>
</comment>
<dbReference type="InterPro" id="IPR006693">
    <property type="entry name" value="AB_hydrolase_lipase"/>
</dbReference>
<sequence>MSAMWSVCALLVVLASASASPRVAAPMPPLHNLLDSFASWEAALENGVDVQEKLLDSGTPVLPPIDNTRHYFGTAAVVTEHGYPVEEYKVNTTDGYVITIFRIPPSQACLQPNKTVRAVFIMHGLLSSSTDWCAPPANRAIPYLLSNCCYDVWLGNARGTTESRDAGKYSPDDGRYWDFTWHEIGVYDVPASIDFILNFTKQPNLHYVGHSQGSLVYFVMASEVPGSMDKIRSAHLLAPSVYMKCIKSAALRLGSIELTPVWRVAQLLNNRALLEILPHSLPLVLFGDTFCSYRTPITQQACFLLIDLIGGSNPKQRDTARLSDYMANFPGGSALKQLAHFGQLIHASSEVFRKFDYGSVENMKRYNATVPPEYNVSRAGTSNLTLVYGLNDFLAVQSNVDKLHRLNPSSKVVVVPDAMWNHFDFIIGLGVKENVNDDVIARIKDFDARNP</sequence>
<evidence type="ECO:0000259" key="4">
    <source>
        <dbReference type="Pfam" id="PF04083"/>
    </source>
</evidence>
<evidence type="ECO:0000313" key="6">
    <source>
        <dbReference type="Proteomes" id="UP001075354"/>
    </source>
</evidence>
<dbReference type="SUPFAM" id="SSF53474">
    <property type="entry name" value="alpha/beta-Hydrolases"/>
    <property type="match status" value="1"/>
</dbReference>
<dbReference type="InterPro" id="IPR029058">
    <property type="entry name" value="AB_hydrolase_fold"/>
</dbReference>
<reference evidence="5" key="1">
    <citation type="submission" date="2022-12" db="EMBL/GenBank/DDBJ databases">
        <title>Chromosome-level genome assembly of the bean flower thrips Megalurothrips usitatus.</title>
        <authorList>
            <person name="Ma L."/>
            <person name="Liu Q."/>
            <person name="Li H."/>
            <person name="Cai W."/>
        </authorList>
    </citation>
    <scope>NUCLEOTIDE SEQUENCE</scope>
    <source>
        <strain evidence="5">Cailab_2022a</strain>
    </source>
</reference>
<dbReference type="PIRSF" id="PIRSF000862">
    <property type="entry name" value="Steryl_ester_lip"/>
    <property type="match status" value="1"/>
</dbReference>
<dbReference type="FunFam" id="3.40.50.1820:FF:000179">
    <property type="entry name" value="Lipase"/>
    <property type="match status" value="1"/>
</dbReference>
<dbReference type="AlphaFoldDB" id="A0AAV7XLQ7"/>
<dbReference type="GO" id="GO:0016788">
    <property type="term" value="F:hydrolase activity, acting on ester bonds"/>
    <property type="evidence" value="ECO:0007669"/>
    <property type="project" value="InterPro"/>
</dbReference>
<feature type="domain" description="Partial AB-hydrolase lipase" evidence="4">
    <location>
        <begin position="76"/>
        <end position="134"/>
    </location>
</feature>
<keyword evidence="6" id="KW-1185">Reference proteome</keyword>
<feature type="signal peptide" evidence="3">
    <location>
        <begin position="1"/>
        <end position="19"/>
    </location>
</feature>
<feature type="chain" id="PRO_5043541021" description="Partial AB-hydrolase lipase domain-containing protein" evidence="3">
    <location>
        <begin position="20"/>
        <end position="451"/>
    </location>
</feature>
<evidence type="ECO:0000256" key="1">
    <source>
        <dbReference type="ARBA" id="ARBA00010701"/>
    </source>
</evidence>
<dbReference type="InterPro" id="IPR025483">
    <property type="entry name" value="Lipase_euk"/>
</dbReference>
<feature type="active site" description="Charge relay system" evidence="2">
    <location>
        <position position="392"/>
    </location>
</feature>
<name>A0AAV7XLQ7_9NEOP</name>
<evidence type="ECO:0000256" key="2">
    <source>
        <dbReference type="PIRSR" id="PIRSR000862-1"/>
    </source>
</evidence>
<keyword evidence="3" id="KW-0732">Signal</keyword>
<feature type="active site" description="Nucleophile" evidence="2">
    <location>
        <position position="211"/>
    </location>
</feature>
<comment type="similarity">
    <text evidence="1">Belongs to the AB hydrolase superfamily. Lipase family.</text>
</comment>
<protein>
    <recommendedName>
        <fullName evidence="4">Partial AB-hydrolase lipase domain-containing protein</fullName>
    </recommendedName>
</protein>
<proteinExistence type="inferred from homology"/>